<protein>
    <submittedName>
        <fullName evidence="5">Enolase C-terminal domain-like</fullName>
    </submittedName>
</protein>
<dbReference type="SFLD" id="SFLDS00001">
    <property type="entry name" value="Enolase"/>
    <property type="match status" value="1"/>
</dbReference>
<evidence type="ECO:0000313" key="6">
    <source>
        <dbReference type="Proteomes" id="UP000198615"/>
    </source>
</evidence>
<dbReference type="GO" id="GO:0016836">
    <property type="term" value="F:hydro-lyase activity"/>
    <property type="evidence" value="ECO:0007669"/>
    <property type="project" value="TreeGrafter"/>
</dbReference>
<evidence type="ECO:0000313" key="5">
    <source>
        <dbReference type="EMBL" id="SDG02576.1"/>
    </source>
</evidence>
<evidence type="ECO:0000256" key="3">
    <source>
        <dbReference type="ARBA" id="ARBA00022842"/>
    </source>
</evidence>
<dbReference type="Pfam" id="PF13378">
    <property type="entry name" value="MR_MLE_C"/>
    <property type="match status" value="1"/>
</dbReference>
<dbReference type="GO" id="GO:0016052">
    <property type="term" value="P:carbohydrate catabolic process"/>
    <property type="evidence" value="ECO:0007669"/>
    <property type="project" value="TreeGrafter"/>
</dbReference>
<proteinExistence type="predicted"/>
<reference evidence="5 6" key="1">
    <citation type="submission" date="2016-10" db="EMBL/GenBank/DDBJ databases">
        <authorList>
            <person name="Varghese N."/>
            <person name="Submissions S."/>
        </authorList>
    </citation>
    <scope>NUCLEOTIDE SEQUENCE [LARGE SCALE GENOMIC DNA]</scope>
    <source>
        <strain evidence="5 6">DSM 18839</strain>
    </source>
</reference>
<dbReference type="SMART" id="SM00922">
    <property type="entry name" value="MR_MLE"/>
    <property type="match status" value="1"/>
</dbReference>
<dbReference type="InterPro" id="IPR029065">
    <property type="entry name" value="Enolase_C-like"/>
</dbReference>
<evidence type="ECO:0000256" key="1">
    <source>
        <dbReference type="ARBA" id="ARBA00001946"/>
    </source>
</evidence>
<organism evidence="5 6">
    <name type="scientific">Thalassobaculum litoreum DSM 18839</name>
    <dbReference type="NCBI Taxonomy" id="1123362"/>
    <lineage>
        <taxon>Bacteria</taxon>
        <taxon>Pseudomonadati</taxon>
        <taxon>Pseudomonadota</taxon>
        <taxon>Alphaproteobacteria</taxon>
        <taxon>Rhodospirillales</taxon>
        <taxon>Thalassobaculaceae</taxon>
        <taxon>Thalassobaculum</taxon>
    </lineage>
</organism>
<name>A0A8G2BJU4_9PROT</name>
<dbReference type="Proteomes" id="UP000198615">
    <property type="component" value="Unassembled WGS sequence"/>
</dbReference>
<feature type="domain" description="Mandelate racemase/muconate lactonizing enzyme C-terminal" evidence="4">
    <location>
        <begin position="27"/>
        <end position="123"/>
    </location>
</feature>
<keyword evidence="6" id="KW-1185">Reference proteome</keyword>
<dbReference type="Gene3D" id="3.20.20.120">
    <property type="entry name" value="Enolase-like C-terminal domain"/>
    <property type="match status" value="1"/>
</dbReference>
<accession>A0A8G2BJU4</accession>
<dbReference type="PANTHER" id="PTHR13794:SF58">
    <property type="entry name" value="MITOCHONDRIAL ENOLASE SUPERFAMILY MEMBER 1"/>
    <property type="match status" value="1"/>
</dbReference>
<dbReference type="InterPro" id="IPR046945">
    <property type="entry name" value="RHMD-like"/>
</dbReference>
<dbReference type="CDD" id="cd03316">
    <property type="entry name" value="MR_like"/>
    <property type="match status" value="1"/>
</dbReference>
<gene>
    <name evidence="5" type="ORF">SAMN05660686_03093</name>
</gene>
<dbReference type="SUPFAM" id="SSF51604">
    <property type="entry name" value="Enolase C-terminal domain-like"/>
    <property type="match status" value="1"/>
</dbReference>
<dbReference type="InterPro" id="IPR013342">
    <property type="entry name" value="Mandelate_racemase_C"/>
</dbReference>
<sequence length="258" mass="28112">MGGPVRSSVRAYATGLYRRRDDRGDNHRLLAEEARGYLDAGFTAMKTKVGFGFDDDIALVEMLRQTIGGGVALFVDANHGCDRVQAARLARAMEPLGIGWFEEPLEPEDVAGYAELRTRTGIPIAGGECSFTRHDFRRILEAGAMDVIQPDTASCGGLSEAKRIADMAWTHGIRYNPHVWGTGIGLAAAMQLLAVLPTTAPAFGAHQPLLEYDSTPHPFRQDLLVEPIRVADGIAHVPDGPGLGVEVRRDVLERWRVN</sequence>
<comment type="cofactor">
    <cofactor evidence="1">
        <name>Mg(2+)</name>
        <dbReference type="ChEBI" id="CHEBI:18420"/>
    </cofactor>
</comment>
<comment type="caution">
    <text evidence="5">The sequence shown here is derived from an EMBL/GenBank/DDBJ whole genome shotgun (WGS) entry which is preliminary data.</text>
</comment>
<dbReference type="AlphaFoldDB" id="A0A8G2BJU4"/>
<dbReference type="InterPro" id="IPR036849">
    <property type="entry name" value="Enolase-like_C_sf"/>
</dbReference>
<evidence type="ECO:0000259" key="4">
    <source>
        <dbReference type="SMART" id="SM00922"/>
    </source>
</evidence>
<dbReference type="PANTHER" id="PTHR13794">
    <property type="entry name" value="ENOLASE SUPERFAMILY, MANDELATE RACEMASE"/>
    <property type="match status" value="1"/>
</dbReference>
<dbReference type="GO" id="GO:0000287">
    <property type="term" value="F:magnesium ion binding"/>
    <property type="evidence" value="ECO:0007669"/>
    <property type="project" value="TreeGrafter"/>
</dbReference>
<dbReference type="EMBL" id="FNBW01000009">
    <property type="protein sequence ID" value="SDG02576.1"/>
    <property type="molecule type" value="Genomic_DNA"/>
</dbReference>
<keyword evidence="2" id="KW-0479">Metal-binding</keyword>
<dbReference type="SFLD" id="SFLDG00179">
    <property type="entry name" value="mandelate_racemase"/>
    <property type="match status" value="1"/>
</dbReference>
<evidence type="ECO:0000256" key="2">
    <source>
        <dbReference type="ARBA" id="ARBA00022723"/>
    </source>
</evidence>
<keyword evidence="3" id="KW-0460">Magnesium</keyword>